<reference evidence="6 7" key="1">
    <citation type="journal article" date="2015" name="Genome Announc.">
        <title>Expanding the biotechnology potential of lactobacilli through comparative genomics of 213 strains and associated genera.</title>
        <authorList>
            <person name="Sun Z."/>
            <person name="Harris H.M."/>
            <person name="McCann A."/>
            <person name="Guo C."/>
            <person name="Argimon S."/>
            <person name="Zhang W."/>
            <person name="Yang X."/>
            <person name="Jeffery I.B."/>
            <person name="Cooney J.C."/>
            <person name="Kagawa T.F."/>
            <person name="Liu W."/>
            <person name="Song Y."/>
            <person name="Salvetti E."/>
            <person name="Wrobel A."/>
            <person name="Rasinkangas P."/>
            <person name="Parkhill J."/>
            <person name="Rea M.C."/>
            <person name="O'Sullivan O."/>
            <person name="Ritari J."/>
            <person name="Douillard F.P."/>
            <person name="Paul Ross R."/>
            <person name="Yang R."/>
            <person name="Briner A.E."/>
            <person name="Felis G.E."/>
            <person name="de Vos W.M."/>
            <person name="Barrangou R."/>
            <person name="Klaenhammer T.R."/>
            <person name="Caufield P.W."/>
            <person name="Cui Y."/>
            <person name="Zhang H."/>
            <person name="O'Toole P.W."/>
        </authorList>
    </citation>
    <scope>NUCLEOTIDE SEQUENCE [LARGE SCALE GENOMIC DNA]</scope>
    <source>
        <strain evidence="4 7">ATCC BAA-66</strain>
        <strain evidence="5 6">DSM 13344</strain>
    </source>
</reference>
<dbReference type="EMBL" id="JQAZ01000001">
    <property type="protein sequence ID" value="KRN33738.1"/>
    <property type="molecule type" value="Genomic_DNA"/>
</dbReference>
<dbReference type="InterPro" id="IPR051925">
    <property type="entry name" value="RNA-binding_domain"/>
</dbReference>
<name>A0A0R2G940_9LACO</name>
<dbReference type="GO" id="GO:0003723">
    <property type="term" value="F:RNA binding"/>
    <property type="evidence" value="ECO:0007669"/>
    <property type="project" value="UniProtKB-UniRule"/>
</dbReference>
<evidence type="ECO:0000313" key="6">
    <source>
        <dbReference type="Proteomes" id="UP000051645"/>
    </source>
</evidence>
<sequence length="108" mass="12286">MKDLLTGKQKRFLRSRAQTIKAIFQLGKNGLSDAFAQQVVDALERRELLKISLLQNSDVDLDEAAEFLQKFDPTIEVAQKIGRVLVLYRPAHKKENRRLSPQVKALVA</sequence>
<dbReference type="SUPFAM" id="SSF75471">
    <property type="entry name" value="YhbY-like"/>
    <property type="match status" value="1"/>
</dbReference>
<accession>A0A0R2G940</accession>
<dbReference type="PROSITE" id="PS51295">
    <property type="entry name" value="CRM"/>
    <property type="match status" value="1"/>
</dbReference>
<keyword evidence="1 2" id="KW-0694">RNA-binding</keyword>
<dbReference type="Proteomes" id="UP000051645">
    <property type="component" value="Unassembled WGS sequence"/>
</dbReference>
<dbReference type="Gene3D" id="3.30.110.60">
    <property type="entry name" value="YhbY-like"/>
    <property type="match status" value="1"/>
</dbReference>
<dbReference type="STRING" id="81857.IV38_GL000621"/>
<feature type="domain" description="CRM" evidence="3">
    <location>
        <begin position="3"/>
        <end position="100"/>
    </location>
</feature>
<evidence type="ECO:0000256" key="2">
    <source>
        <dbReference type="PROSITE-ProRule" id="PRU00626"/>
    </source>
</evidence>
<proteinExistence type="predicted"/>
<dbReference type="Pfam" id="PF01985">
    <property type="entry name" value="CRS1_YhbY"/>
    <property type="match status" value="1"/>
</dbReference>
<organism evidence="5 6">
    <name type="scientific">Lactobacillus selangorensis</name>
    <dbReference type="NCBI Taxonomy" id="81857"/>
    <lineage>
        <taxon>Bacteria</taxon>
        <taxon>Bacillati</taxon>
        <taxon>Bacillota</taxon>
        <taxon>Bacilli</taxon>
        <taxon>Lactobacillales</taxon>
        <taxon>Lactobacillaceae</taxon>
        <taxon>Lactobacillus</taxon>
    </lineage>
</organism>
<evidence type="ECO:0000313" key="5">
    <source>
        <dbReference type="EMBL" id="KRN33738.1"/>
    </source>
</evidence>
<evidence type="ECO:0000313" key="7">
    <source>
        <dbReference type="Proteomes" id="UP000051751"/>
    </source>
</evidence>
<gene>
    <name evidence="4" type="ORF">IV38_GL000621</name>
    <name evidence="5" type="ORF">IV40_GL000046</name>
</gene>
<comment type="caution">
    <text evidence="5">The sequence shown here is derived from an EMBL/GenBank/DDBJ whole genome shotgun (WGS) entry which is preliminary data.</text>
</comment>
<dbReference type="AlphaFoldDB" id="A0A0R2G940"/>
<dbReference type="EMBL" id="JQAT01000001">
    <property type="protein sequence ID" value="KRN29733.1"/>
    <property type="molecule type" value="Genomic_DNA"/>
</dbReference>
<evidence type="ECO:0000259" key="3">
    <source>
        <dbReference type="PROSITE" id="PS51295"/>
    </source>
</evidence>
<keyword evidence="6" id="KW-1185">Reference proteome</keyword>
<dbReference type="PATRIC" id="fig|81857.3.peg.627"/>
<dbReference type="InterPro" id="IPR001890">
    <property type="entry name" value="RNA-binding_CRM"/>
</dbReference>
<dbReference type="PANTHER" id="PTHR40065:SF3">
    <property type="entry name" value="RNA-BINDING PROTEIN YHBY"/>
    <property type="match status" value="1"/>
</dbReference>
<evidence type="ECO:0000313" key="4">
    <source>
        <dbReference type="EMBL" id="KRN29733.1"/>
    </source>
</evidence>
<protein>
    <recommendedName>
        <fullName evidence="3">CRM domain-containing protein</fullName>
    </recommendedName>
</protein>
<dbReference type="SMART" id="SM01103">
    <property type="entry name" value="CRS1_YhbY"/>
    <property type="match status" value="1"/>
</dbReference>
<dbReference type="Proteomes" id="UP000051751">
    <property type="component" value="Unassembled WGS sequence"/>
</dbReference>
<dbReference type="PANTHER" id="PTHR40065">
    <property type="entry name" value="RNA-BINDING PROTEIN YHBY"/>
    <property type="match status" value="1"/>
</dbReference>
<evidence type="ECO:0000256" key="1">
    <source>
        <dbReference type="ARBA" id="ARBA00022884"/>
    </source>
</evidence>
<dbReference type="InterPro" id="IPR035920">
    <property type="entry name" value="YhbY-like_sf"/>
</dbReference>